<dbReference type="CDD" id="cd02440">
    <property type="entry name" value="AdoMet_MTases"/>
    <property type="match status" value="1"/>
</dbReference>
<accession>A0A6J7GSG4</accession>
<dbReference type="EMBL" id="CAFBPS010000148">
    <property type="protein sequence ID" value="CAB5035775.1"/>
    <property type="molecule type" value="Genomic_DNA"/>
</dbReference>
<gene>
    <name evidence="3" type="ORF">UFOPK2658_00447</name>
    <name evidence="4" type="ORF">UFOPK2880_00406</name>
    <name evidence="5" type="ORF">UFOPK3004_00571</name>
    <name evidence="6" type="ORF">UFOPK3304_01233</name>
    <name evidence="7" type="ORF">UFOPK3494_01550</name>
    <name evidence="8" type="ORF">UFOPK4134_01520</name>
</gene>
<evidence type="ECO:0000313" key="5">
    <source>
        <dbReference type="EMBL" id="CAB4799249.1"/>
    </source>
</evidence>
<sequence length="282" mass="30437">MTLSVVVRTTPTEVEFVSDLLWSLGVVAIEEHWDPDGIVRLQTSLGDDIEVVEQAMKSLPVELDWSTTTVNDAVANKWREFAQPTMIGERIVIAPVWCDDREVAEVVASLAHPDQAIVIPIEPASTFGMGDHPTTMSSLLLIEKYVKRGDVVIDVGCGSGVLGIGALRLGAVQAIGMDINPSCVAVSQENARLNRVDDQWSVTTEPLAVIGIPADIVVANILAPALIELSSELKRLTKLDGLLVISGVLSEHYEHVAQALKPLQECDRIECGGWAAVAFRSQ</sequence>
<organism evidence="7">
    <name type="scientific">freshwater metagenome</name>
    <dbReference type="NCBI Taxonomy" id="449393"/>
    <lineage>
        <taxon>unclassified sequences</taxon>
        <taxon>metagenomes</taxon>
        <taxon>ecological metagenomes</taxon>
    </lineage>
</organism>
<dbReference type="GO" id="GO:0008276">
    <property type="term" value="F:protein methyltransferase activity"/>
    <property type="evidence" value="ECO:0007669"/>
    <property type="project" value="TreeGrafter"/>
</dbReference>
<protein>
    <submittedName>
        <fullName evidence="7">Unannotated protein</fullName>
    </submittedName>
</protein>
<dbReference type="InterPro" id="IPR029063">
    <property type="entry name" value="SAM-dependent_MTases_sf"/>
</dbReference>
<keyword evidence="1" id="KW-0489">Methyltransferase</keyword>
<evidence type="ECO:0000313" key="7">
    <source>
        <dbReference type="EMBL" id="CAB4911387.1"/>
    </source>
</evidence>
<evidence type="ECO:0000313" key="3">
    <source>
        <dbReference type="EMBL" id="CAB4711737.1"/>
    </source>
</evidence>
<dbReference type="GO" id="GO:0032259">
    <property type="term" value="P:methylation"/>
    <property type="evidence" value="ECO:0007669"/>
    <property type="project" value="UniProtKB-KW"/>
</dbReference>
<dbReference type="Gene3D" id="3.40.50.150">
    <property type="entry name" value="Vaccinia Virus protein VP39"/>
    <property type="match status" value="1"/>
</dbReference>
<dbReference type="EMBL" id="CAFAAL010000034">
    <property type="protein sequence ID" value="CAB4799249.1"/>
    <property type="molecule type" value="Genomic_DNA"/>
</dbReference>
<dbReference type="SUPFAM" id="SSF53335">
    <property type="entry name" value="S-adenosyl-L-methionine-dependent methyltransferases"/>
    <property type="match status" value="1"/>
</dbReference>
<evidence type="ECO:0000313" key="6">
    <source>
        <dbReference type="EMBL" id="CAB4875281.1"/>
    </source>
</evidence>
<evidence type="ECO:0000256" key="2">
    <source>
        <dbReference type="ARBA" id="ARBA00022679"/>
    </source>
</evidence>
<dbReference type="PANTHER" id="PTHR43648">
    <property type="entry name" value="ELECTRON TRANSFER FLAVOPROTEIN BETA SUBUNIT LYSINE METHYLTRANSFERASE"/>
    <property type="match status" value="1"/>
</dbReference>
<evidence type="ECO:0000256" key="1">
    <source>
        <dbReference type="ARBA" id="ARBA00022603"/>
    </source>
</evidence>
<proteinExistence type="predicted"/>
<dbReference type="EMBL" id="CAFBMF010000135">
    <property type="protein sequence ID" value="CAB4911387.1"/>
    <property type="molecule type" value="Genomic_DNA"/>
</dbReference>
<dbReference type="AlphaFoldDB" id="A0A6J7GSG4"/>
<name>A0A6J7GSG4_9ZZZZ</name>
<dbReference type="PANTHER" id="PTHR43648:SF1">
    <property type="entry name" value="ELECTRON TRANSFER FLAVOPROTEIN BETA SUBUNIT LYSINE METHYLTRANSFERASE"/>
    <property type="match status" value="1"/>
</dbReference>
<dbReference type="EMBL" id="CAFBLJ010000067">
    <property type="protein sequence ID" value="CAB4875281.1"/>
    <property type="molecule type" value="Genomic_DNA"/>
</dbReference>
<keyword evidence="2" id="KW-0808">Transferase</keyword>
<evidence type="ECO:0000313" key="4">
    <source>
        <dbReference type="EMBL" id="CAB4765104.1"/>
    </source>
</evidence>
<dbReference type="InterPro" id="IPR050078">
    <property type="entry name" value="Ribosomal_L11_MeTrfase_PrmA"/>
</dbReference>
<reference evidence="7" key="1">
    <citation type="submission" date="2020-05" db="EMBL/GenBank/DDBJ databases">
        <authorList>
            <person name="Chiriac C."/>
            <person name="Salcher M."/>
            <person name="Ghai R."/>
            <person name="Kavagutti S V."/>
        </authorList>
    </citation>
    <scope>NUCLEOTIDE SEQUENCE</scope>
</reference>
<dbReference type="EMBL" id="CAEZYH010000009">
    <property type="protein sequence ID" value="CAB4711737.1"/>
    <property type="molecule type" value="Genomic_DNA"/>
</dbReference>
<evidence type="ECO:0000313" key="8">
    <source>
        <dbReference type="EMBL" id="CAB5035775.1"/>
    </source>
</evidence>
<dbReference type="EMBL" id="CAEZZP010000014">
    <property type="protein sequence ID" value="CAB4765104.1"/>
    <property type="molecule type" value="Genomic_DNA"/>
</dbReference>
<dbReference type="Pfam" id="PF06325">
    <property type="entry name" value="PrmA"/>
    <property type="match status" value="1"/>
</dbReference>